<comment type="caution">
    <text evidence="5">The sequence shown here is derived from an EMBL/GenBank/DDBJ whole genome shotgun (WGS) entry which is preliminary data.</text>
</comment>
<feature type="domain" description="J" evidence="4">
    <location>
        <begin position="116"/>
        <end position="180"/>
    </location>
</feature>
<dbReference type="InterPro" id="IPR018253">
    <property type="entry name" value="DnaJ_domain_CS"/>
</dbReference>
<dbReference type="SMART" id="SM00271">
    <property type="entry name" value="DnaJ"/>
    <property type="match status" value="1"/>
</dbReference>
<dbReference type="AlphaFoldDB" id="A0AAV7FY55"/>
<feature type="compositionally biased region" description="Polar residues" evidence="2">
    <location>
        <begin position="422"/>
        <end position="441"/>
    </location>
</feature>
<feature type="signal peptide" evidence="3">
    <location>
        <begin position="1"/>
        <end position="23"/>
    </location>
</feature>
<keyword evidence="6" id="KW-1185">Reference proteome</keyword>
<evidence type="ECO:0000313" key="5">
    <source>
        <dbReference type="EMBL" id="KAH0448354.1"/>
    </source>
</evidence>
<feature type="compositionally biased region" description="Basic and acidic residues" evidence="2">
    <location>
        <begin position="530"/>
        <end position="550"/>
    </location>
</feature>
<gene>
    <name evidence="5" type="ORF">IEQ34_022154</name>
</gene>
<feature type="chain" id="PRO_5043865838" description="J domain-containing protein" evidence="3">
    <location>
        <begin position="24"/>
        <end position="811"/>
    </location>
</feature>
<keyword evidence="3" id="KW-0732">Signal</keyword>
<dbReference type="GO" id="GO:0005783">
    <property type="term" value="C:endoplasmic reticulum"/>
    <property type="evidence" value="ECO:0007669"/>
    <property type="project" value="UniProtKB-ARBA"/>
</dbReference>
<protein>
    <recommendedName>
        <fullName evidence="4">J domain-containing protein</fullName>
    </recommendedName>
</protein>
<feature type="coiled-coil region" evidence="1">
    <location>
        <begin position="354"/>
        <end position="388"/>
    </location>
</feature>
<dbReference type="PANTHER" id="PTHR44137">
    <property type="entry name" value="BNAC03G44070D PROTEIN"/>
    <property type="match status" value="1"/>
</dbReference>
<organism evidence="5 6">
    <name type="scientific">Dendrobium chrysotoxum</name>
    <name type="common">Orchid</name>
    <dbReference type="NCBI Taxonomy" id="161865"/>
    <lineage>
        <taxon>Eukaryota</taxon>
        <taxon>Viridiplantae</taxon>
        <taxon>Streptophyta</taxon>
        <taxon>Embryophyta</taxon>
        <taxon>Tracheophyta</taxon>
        <taxon>Spermatophyta</taxon>
        <taxon>Magnoliopsida</taxon>
        <taxon>Liliopsida</taxon>
        <taxon>Asparagales</taxon>
        <taxon>Orchidaceae</taxon>
        <taxon>Epidendroideae</taxon>
        <taxon>Malaxideae</taxon>
        <taxon>Dendrobiinae</taxon>
        <taxon>Dendrobium</taxon>
    </lineage>
</organism>
<dbReference type="PROSITE" id="PS00636">
    <property type="entry name" value="DNAJ_1"/>
    <property type="match status" value="1"/>
</dbReference>
<feature type="region of interest" description="Disordered" evidence="2">
    <location>
        <begin position="529"/>
        <end position="562"/>
    </location>
</feature>
<dbReference type="Pfam" id="PF00226">
    <property type="entry name" value="DnaJ"/>
    <property type="match status" value="1"/>
</dbReference>
<dbReference type="InterPro" id="IPR001623">
    <property type="entry name" value="DnaJ_domain"/>
</dbReference>
<accession>A0AAV7FY55</accession>
<dbReference type="PANTHER" id="PTHR44137:SF32">
    <property type="entry name" value="DNAJ HEAT SHOCK AMINO-TERMINAL DOMAIN PROTEIN"/>
    <property type="match status" value="1"/>
</dbReference>
<sequence length="811" mass="90617">MIKRERDPHALVLLSFLIALVGKQKWRWRHSDGGLPSEIEHRASILCIQEMECNRDEALRAKEIAERKASEKDYLGAKKIALKAQNLFPSLEGISQMITTLDVYLASEAKINGEKDLYAILQVNASADEETVKKQYRKLALLLHPDKNKFTGAEGAFQLVSEAWNVLSDRSKKMLYDQRIYAKGLQQKVSQPSKTTSAAKPASNGFYQFANCAAAKVTAQKSHTQRAPTTPSPPTHSQLTTFWTSCAGCCMQYEYHRMYLNKSLLCPKCKQPFLATELPIPPSGLRPSKWSSKQYNLGNMNNNTNKNASAPTGMGSAGFQHGVSADSSSATNFQWSPFSGLSATAGADGSSSTVAQAANVVQQAYEKAKRQREEAQAASRREEFLRKRYDAPRRNASASANLNTVTGADVNVNRKRDISDDAGSNCSGNQMNHSVGTTRNALSEGDKVTGDSLKSRLSSRQATFNREYTHLDVRPLLVEKAKLGILKKLSELNSAEAAKGRAKNKQKSKEDIKELKEVDDLLKDTVQSRSADKKVLDSRSNKEVPQKEVQQDNVDDDSDKDLDLPVSIDVPDPDFHDFDNDRTEEAFGGDQIWATYDDDDGMPRYYALIQKVLSTDPFKVRMSFLTSKSNAEFADLDWVSSGFSKTCGEFRVARYEGIDSINIFSHKVKWEKGFRGVIRILPRKGDTWALYRNWTPHWNEHTSDDVIHKYDMVEVLGDYNEDQGISVVSLVKVAGFKTVFKRHFDPKEVKMIPKQEMFRFSHQVPSYVLTGDEADNAPKGCLELDPAATPLELLQASTEAKCEEHINDAEQ</sequence>
<feature type="region of interest" description="Disordered" evidence="2">
    <location>
        <begin position="419"/>
        <end position="459"/>
    </location>
</feature>
<dbReference type="PROSITE" id="PS50076">
    <property type="entry name" value="DNAJ_2"/>
    <property type="match status" value="1"/>
</dbReference>
<dbReference type="SUPFAM" id="SSF46565">
    <property type="entry name" value="Chaperone J-domain"/>
    <property type="match status" value="1"/>
</dbReference>
<proteinExistence type="predicted"/>
<dbReference type="InterPro" id="IPR024593">
    <property type="entry name" value="DUF3444"/>
</dbReference>
<name>A0AAV7FY55_DENCH</name>
<evidence type="ECO:0000313" key="6">
    <source>
        <dbReference type="Proteomes" id="UP000775213"/>
    </source>
</evidence>
<evidence type="ECO:0000259" key="4">
    <source>
        <dbReference type="PROSITE" id="PS50076"/>
    </source>
</evidence>
<evidence type="ECO:0000256" key="3">
    <source>
        <dbReference type="SAM" id="SignalP"/>
    </source>
</evidence>
<dbReference type="Gene3D" id="1.10.287.110">
    <property type="entry name" value="DnaJ domain"/>
    <property type="match status" value="1"/>
</dbReference>
<dbReference type="PRINTS" id="PR00625">
    <property type="entry name" value="JDOMAIN"/>
</dbReference>
<evidence type="ECO:0000256" key="2">
    <source>
        <dbReference type="SAM" id="MobiDB-lite"/>
    </source>
</evidence>
<dbReference type="Pfam" id="PF11926">
    <property type="entry name" value="DUF3444"/>
    <property type="match status" value="1"/>
</dbReference>
<dbReference type="EMBL" id="JAGFBR010000019">
    <property type="protein sequence ID" value="KAH0448354.1"/>
    <property type="molecule type" value="Genomic_DNA"/>
</dbReference>
<dbReference type="InterPro" id="IPR056988">
    <property type="entry name" value="Zn_ribbon_pln"/>
</dbReference>
<dbReference type="CDD" id="cd06257">
    <property type="entry name" value="DnaJ"/>
    <property type="match status" value="1"/>
</dbReference>
<keyword evidence="1" id="KW-0175">Coiled coil</keyword>
<dbReference type="Pfam" id="PF23551">
    <property type="entry name" value="Zn_ribbon_20"/>
    <property type="match status" value="1"/>
</dbReference>
<reference evidence="5 6" key="1">
    <citation type="journal article" date="2021" name="Hortic Res">
        <title>Chromosome-scale assembly of the Dendrobium chrysotoxum genome enhances the understanding of orchid evolution.</title>
        <authorList>
            <person name="Zhang Y."/>
            <person name="Zhang G.Q."/>
            <person name="Zhang D."/>
            <person name="Liu X.D."/>
            <person name="Xu X.Y."/>
            <person name="Sun W.H."/>
            <person name="Yu X."/>
            <person name="Zhu X."/>
            <person name="Wang Z.W."/>
            <person name="Zhao X."/>
            <person name="Zhong W.Y."/>
            <person name="Chen H."/>
            <person name="Yin W.L."/>
            <person name="Huang T."/>
            <person name="Niu S.C."/>
            <person name="Liu Z.J."/>
        </authorList>
    </citation>
    <scope>NUCLEOTIDE SEQUENCE [LARGE SCALE GENOMIC DNA]</scope>
    <source>
        <strain evidence="5">Lindl</strain>
    </source>
</reference>
<dbReference type="Proteomes" id="UP000775213">
    <property type="component" value="Unassembled WGS sequence"/>
</dbReference>
<dbReference type="InterPro" id="IPR036869">
    <property type="entry name" value="J_dom_sf"/>
</dbReference>
<evidence type="ECO:0000256" key="1">
    <source>
        <dbReference type="SAM" id="Coils"/>
    </source>
</evidence>